<dbReference type="GO" id="GO:0016874">
    <property type="term" value="F:ligase activity"/>
    <property type="evidence" value="ECO:0007669"/>
    <property type="project" value="UniProtKB-KW"/>
</dbReference>
<keyword evidence="8" id="KW-1185">Reference proteome</keyword>
<comment type="caution">
    <text evidence="7">The sequence shown here is derived from an EMBL/GenBank/DDBJ whole genome shotgun (WGS) entry which is preliminary data.</text>
</comment>
<dbReference type="Pfam" id="PF04932">
    <property type="entry name" value="Wzy_C"/>
    <property type="match status" value="1"/>
</dbReference>
<evidence type="ECO:0000313" key="7">
    <source>
        <dbReference type="EMBL" id="NVO57328.1"/>
    </source>
</evidence>
<evidence type="ECO:0000256" key="3">
    <source>
        <dbReference type="ARBA" id="ARBA00022989"/>
    </source>
</evidence>
<dbReference type="PANTHER" id="PTHR37422:SF13">
    <property type="entry name" value="LIPOPOLYSACCHARIDE BIOSYNTHESIS PROTEIN PA4999-RELATED"/>
    <property type="match status" value="1"/>
</dbReference>
<feature type="transmembrane region" description="Helical" evidence="5">
    <location>
        <begin position="65"/>
        <end position="83"/>
    </location>
</feature>
<accession>A0ABX2PT21</accession>
<evidence type="ECO:0000256" key="1">
    <source>
        <dbReference type="ARBA" id="ARBA00004141"/>
    </source>
</evidence>
<dbReference type="PANTHER" id="PTHR37422">
    <property type="entry name" value="TEICHURONIC ACID BIOSYNTHESIS PROTEIN TUAE"/>
    <property type="match status" value="1"/>
</dbReference>
<feature type="domain" description="O-antigen ligase-related" evidence="6">
    <location>
        <begin position="187"/>
        <end position="335"/>
    </location>
</feature>
<feature type="transmembrane region" description="Helical" evidence="5">
    <location>
        <begin position="15"/>
        <end position="33"/>
    </location>
</feature>
<evidence type="ECO:0000256" key="5">
    <source>
        <dbReference type="SAM" id="Phobius"/>
    </source>
</evidence>
<feature type="transmembrane region" description="Helical" evidence="5">
    <location>
        <begin position="357"/>
        <end position="375"/>
    </location>
</feature>
<protein>
    <submittedName>
        <fullName evidence="7">O-antigen ligase family protein</fullName>
    </submittedName>
</protein>
<evidence type="ECO:0000256" key="4">
    <source>
        <dbReference type="ARBA" id="ARBA00023136"/>
    </source>
</evidence>
<sequence>MNIKLASIVDPEHNTAYVVPAVVLSMIVFAYSVNFGPISILAFYGCWLLPFALAPQSLIGRPWPVILLLLTPLFFVFSTVWSDAPSTTLRASTQYTITVFAGLVAARICSIGNLVLGGTIGALIVLLYSAANGGYSYDYIDGDFAFNGAFSSKNQLGYFATLAIIFSFSLAAAFRIPRALLPVCAATAALGLIMLWMSDSATSVLSAMAAFAATVFVGFIMLLAPWLRRASVLLAVMTFAALALAAYQLGAFDAVLAAFGKDTTLTGRTYLWSTAFEFAAEQPVVGLGYNAFWIRGRPEAETLWEAFYITGRTGFHFHNALIETYVGTGLIGLGLVTGLCVLLIIMPLNAALGRGGFGSLTFFAGLSILFVLRSAAEVDFVTPHTVGSFLVAFILLRLFDHNRDARCAARLSMPARQARHPSIGRNSGVFE</sequence>
<comment type="subcellular location">
    <subcellularLocation>
        <location evidence="1">Membrane</location>
        <topology evidence="1">Multi-pass membrane protein</topology>
    </subcellularLocation>
</comment>
<feature type="transmembrane region" description="Helical" evidence="5">
    <location>
        <begin position="325"/>
        <end position="345"/>
    </location>
</feature>
<proteinExistence type="predicted"/>
<reference evidence="7 8" key="1">
    <citation type="submission" date="2020-06" db="EMBL/GenBank/DDBJ databases">
        <authorList>
            <person name="Cao W.R."/>
        </authorList>
    </citation>
    <scope>NUCLEOTIDE SEQUENCE [LARGE SCALE GENOMIC DNA]</scope>
    <source>
        <strain evidence="7 8">B1Z28</strain>
    </source>
</reference>
<keyword evidence="3 5" id="KW-1133">Transmembrane helix</keyword>
<name>A0ABX2PT21_9RHOB</name>
<keyword evidence="4 5" id="KW-0472">Membrane</keyword>
<feature type="transmembrane region" description="Helical" evidence="5">
    <location>
        <begin position="381"/>
        <end position="399"/>
    </location>
</feature>
<dbReference type="RefSeq" id="WP_176866383.1">
    <property type="nucleotide sequence ID" value="NZ_JABXWT010000011.1"/>
</dbReference>
<feature type="transmembrane region" description="Helical" evidence="5">
    <location>
        <begin position="231"/>
        <end position="250"/>
    </location>
</feature>
<gene>
    <name evidence="7" type="ORF">HW561_16155</name>
</gene>
<dbReference type="Proteomes" id="UP000630805">
    <property type="component" value="Unassembled WGS sequence"/>
</dbReference>
<feature type="transmembrane region" description="Helical" evidence="5">
    <location>
        <begin position="156"/>
        <end position="174"/>
    </location>
</feature>
<evidence type="ECO:0000256" key="2">
    <source>
        <dbReference type="ARBA" id="ARBA00022692"/>
    </source>
</evidence>
<evidence type="ECO:0000313" key="8">
    <source>
        <dbReference type="Proteomes" id="UP000630805"/>
    </source>
</evidence>
<dbReference type="EMBL" id="JABXWT010000011">
    <property type="protein sequence ID" value="NVO57328.1"/>
    <property type="molecule type" value="Genomic_DNA"/>
</dbReference>
<keyword evidence="7" id="KW-0436">Ligase</keyword>
<feature type="transmembrane region" description="Helical" evidence="5">
    <location>
        <begin position="179"/>
        <end position="198"/>
    </location>
</feature>
<keyword evidence="2 5" id="KW-0812">Transmembrane</keyword>
<feature type="transmembrane region" description="Helical" evidence="5">
    <location>
        <begin position="204"/>
        <end position="224"/>
    </location>
</feature>
<dbReference type="InterPro" id="IPR051533">
    <property type="entry name" value="WaaL-like"/>
</dbReference>
<evidence type="ECO:0000259" key="6">
    <source>
        <dbReference type="Pfam" id="PF04932"/>
    </source>
</evidence>
<organism evidence="7 8">
    <name type="scientific">Ruegeria haliotis</name>
    <dbReference type="NCBI Taxonomy" id="2747601"/>
    <lineage>
        <taxon>Bacteria</taxon>
        <taxon>Pseudomonadati</taxon>
        <taxon>Pseudomonadota</taxon>
        <taxon>Alphaproteobacteria</taxon>
        <taxon>Rhodobacterales</taxon>
        <taxon>Roseobacteraceae</taxon>
        <taxon>Ruegeria</taxon>
    </lineage>
</organism>
<feature type="transmembrane region" description="Helical" evidence="5">
    <location>
        <begin position="95"/>
        <end position="128"/>
    </location>
</feature>
<dbReference type="InterPro" id="IPR007016">
    <property type="entry name" value="O-antigen_ligase-rel_domated"/>
</dbReference>